<protein>
    <submittedName>
        <fullName evidence="1">Uncharacterized protein</fullName>
    </submittedName>
</protein>
<name>A0A834X5V8_9FABA</name>
<comment type="caution">
    <text evidence="1">The sequence shown here is derived from an EMBL/GenBank/DDBJ whole genome shotgun (WGS) entry which is preliminary data.</text>
</comment>
<organism evidence="1 2">
    <name type="scientific">Senna tora</name>
    <dbReference type="NCBI Taxonomy" id="362788"/>
    <lineage>
        <taxon>Eukaryota</taxon>
        <taxon>Viridiplantae</taxon>
        <taxon>Streptophyta</taxon>
        <taxon>Embryophyta</taxon>
        <taxon>Tracheophyta</taxon>
        <taxon>Spermatophyta</taxon>
        <taxon>Magnoliopsida</taxon>
        <taxon>eudicotyledons</taxon>
        <taxon>Gunneridae</taxon>
        <taxon>Pentapetalae</taxon>
        <taxon>rosids</taxon>
        <taxon>fabids</taxon>
        <taxon>Fabales</taxon>
        <taxon>Fabaceae</taxon>
        <taxon>Caesalpinioideae</taxon>
        <taxon>Cassia clade</taxon>
        <taxon>Senna</taxon>
    </lineage>
</organism>
<keyword evidence="2" id="KW-1185">Reference proteome</keyword>
<evidence type="ECO:0000313" key="1">
    <source>
        <dbReference type="EMBL" id="KAF7838806.1"/>
    </source>
</evidence>
<dbReference type="EMBL" id="JAAIUW010000003">
    <property type="protein sequence ID" value="KAF7838806.1"/>
    <property type="molecule type" value="Genomic_DNA"/>
</dbReference>
<proteinExistence type="predicted"/>
<gene>
    <name evidence="1" type="ORF">G2W53_007288</name>
</gene>
<dbReference type="Proteomes" id="UP000634136">
    <property type="component" value="Unassembled WGS sequence"/>
</dbReference>
<reference evidence="1" key="1">
    <citation type="submission" date="2020-09" db="EMBL/GenBank/DDBJ databases">
        <title>Genome-Enabled Discovery of Anthraquinone Biosynthesis in Senna tora.</title>
        <authorList>
            <person name="Kang S.-H."/>
            <person name="Pandey R.P."/>
            <person name="Lee C.-M."/>
            <person name="Sim J.-S."/>
            <person name="Jeong J.-T."/>
            <person name="Choi B.-S."/>
            <person name="Jung M."/>
            <person name="Ginzburg D."/>
            <person name="Zhao K."/>
            <person name="Won S.Y."/>
            <person name="Oh T.-J."/>
            <person name="Yu Y."/>
            <person name="Kim N.-H."/>
            <person name="Lee O.R."/>
            <person name="Lee T.-H."/>
            <person name="Bashyal P."/>
            <person name="Kim T.-S."/>
            <person name="Lee W.-H."/>
            <person name="Kawkins C."/>
            <person name="Kim C.-K."/>
            <person name="Kim J.S."/>
            <person name="Ahn B.O."/>
            <person name="Rhee S.Y."/>
            <person name="Sohng J.K."/>
        </authorList>
    </citation>
    <scope>NUCLEOTIDE SEQUENCE</scope>
    <source>
        <tissue evidence="1">Leaf</tissue>
    </source>
</reference>
<accession>A0A834X5V8</accession>
<sequence length="24" mass="2803">MIMWKLDQMDLLEFGTGDDDDDAQ</sequence>
<dbReference type="AlphaFoldDB" id="A0A834X5V8"/>
<evidence type="ECO:0000313" key="2">
    <source>
        <dbReference type="Proteomes" id="UP000634136"/>
    </source>
</evidence>